<dbReference type="GO" id="GO:0005524">
    <property type="term" value="F:ATP binding"/>
    <property type="evidence" value="ECO:0007669"/>
    <property type="project" value="UniProtKB-KW"/>
</dbReference>
<evidence type="ECO:0000256" key="1">
    <source>
        <dbReference type="ARBA" id="ARBA00022741"/>
    </source>
</evidence>
<dbReference type="PROSITE" id="PS00688">
    <property type="entry name" value="SIGMA54_INTERACT_3"/>
    <property type="match status" value="1"/>
</dbReference>
<dbReference type="PROSITE" id="PS00676">
    <property type="entry name" value="SIGMA54_INTERACT_2"/>
    <property type="match status" value="1"/>
</dbReference>
<feature type="domain" description="Sigma-54 factor interaction" evidence="6">
    <location>
        <begin position="168"/>
        <end position="398"/>
    </location>
</feature>
<dbReference type="PROSITE" id="PS00675">
    <property type="entry name" value="SIGMA54_INTERACT_1"/>
    <property type="match status" value="1"/>
</dbReference>
<evidence type="ECO:0000256" key="4">
    <source>
        <dbReference type="ARBA" id="ARBA00023125"/>
    </source>
</evidence>
<dbReference type="Pfam" id="PF08448">
    <property type="entry name" value="PAS_4"/>
    <property type="match status" value="1"/>
</dbReference>
<dbReference type="SUPFAM" id="SSF46689">
    <property type="entry name" value="Homeodomain-like"/>
    <property type="match status" value="1"/>
</dbReference>
<protein>
    <submittedName>
        <fullName evidence="7">PAS modulated sigma-54 specific transcriptional regulator, Fis family</fullName>
    </submittedName>
</protein>
<gene>
    <name evidence="7" type="ORF">PROAA_3160006</name>
</gene>
<dbReference type="PRINTS" id="PR01590">
    <property type="entry name" value="HTHFIS"/>
</dbReference>
<dbReference type="InterPro" id="IPR027417">
    <property type="entry name" value="P-loop_NTPase"/>
</dbReference>
<dbReference type="CDD" id="cd00009">
    <property type="entry name" value="AAA"/>
    <property type="match status" value="1"/>
</dbReference>
<keyword evidence="4" id="KW-0238">DNA-binding</keyword>
<dbReference type="Gene3D" id="1.10.8.60">
    <property type="match status" value="1"/>
</dbReference>
<evidence type="ECO:0000313" key="7">
    <source>
        <dbReference type="EMBL" id="SBT09260.1"/>
    </source>
</evidence>
<dbReference type="InterPro" id="IPR002197">
    <property type="entry name" value="HTH_Fis"/>
</dbReference>
<accession>A0A1A8XW69</accession>
<dbReference type="PANTHER" id="PTHR32071:SF99">
    <property type="entry name" value="TRANSCRIPTIONAL REGULATORY PROTEIN"/>
    <property type="match status" value="1"/>
</dbReference>
<keyword evidence="2" id="KW-0067">ATP-binding</keyword>
<dbReference type="RefSeq" id="WP_186411527.1">
    <property type="nucleotide sequence ID" value="NZ_FLQY01000242.1"/>
</dbReference>
<name>A0A1A8XW69_9RHOO</name>
<dbReference type="SUPFAM" id="SSF55785">
    <property type="entry name" value="PYP-like sensor domain (PAS domain)"/>
    <property type="match status" value="1"/>
</dbReference>
<dbReference type="SUPFAM" id="SSF52540">
    <property type="entry name" value="P-loop containing nucleoside triphosphate hydrolases"/>
    <property type="match status" value="1"/>
</dbReference>
<dbReference type="InterPro" id="IPR013656">
    <property type="entry name" value="PAS_4"/>
</dbReference>
<dbReference type="PANTHER" id="PTHR32071">
    <property type="entry name" value="TRANSCRIPTIONAL REGULATORY PROTEIN"/>
    <property type="match status" value="1"/>
</dbReference>
<dbReference type="FunFam" id="3.40.50.300:FF:000006">
    <property type="entry name" value="DNA-binding transcriptional regulator NtrC"/>
    <property type="match status" value="1"/>
</dbReference>
<dbReference type="InterPro" id="IPR058031">
    <property type="entry name" value="AAA_lid_NorR"/>
</dbReference>
<dbReference type="Proteomes" id="UP000199600">
    <property type="component" value="Unassembled WGS sequence"/>
</dbReference>
<dbReference type="Gene3D" id="3.30.450.20">
    <property type="entry name" value="PAS domain"/>
    <property type="match status" value="1"/>
</dbReference>
<dbReference type="Pfam" id="PF25601">
    <property type="entry name" value="AAA_lid_14"/>
    <property type="match status" value="1"/>
</dbReference>
<evidence type="ECO:0000259" key="6">
    <source>
        <dbReference type="PROSITE" id="PS50045"/>
    </source>
</evidence>
<keyword evidence="8" id="KW-1185">Reference proteome</keyword>
<dbReference type="EMBL" id="FLQY01000242">
    <property type="protein sequence ID" value="SBT09260.1"/>
    <property type="molecule type" value="Genomic_DNA"/>
</dbReference>
<evidence type="ECO:0000256" key="5">
    <source>
        <dbReference type="ARBA" id="ARBA00023163"/>
    </source>
</evidence>
<reference evidence="7 8" key="1">
    <citation type="submission" date="2016-06" db="EMBL/GenBank/DDBJ databases">
        <authorList>
            <person name="Kjaerup R.B."/>
            <person name="Dalgaard T.S."/>
            <person name="Juul-Madsen H.R."/>
        </authorList>
    </citation>
    <scope>NUCLEOTIDE SEQUENCE [LARGE SCALE GENOMIC DNA]</scope>
    <source>
        <strain evidence="7">2</strain>
    </source>
</reference>
<evidence type="ECO:0000256" key="3">
    <source>
        <dbReference type="ARBA" id="ARBA00023015"/>
    </source>
</evidence>
<dbReference type="GO" id="GO:0043565">
    <property type="term" value="F:sequence-specific DNA binding"/>
    <property type="evidence" value="ECO:0007669"/>
    <property type="project" value="InterPro"/>
</dbReference>
<proteinExistence type="predicted"/>
<sequence>MPSDSPGITCVKPLIASEGEHLVKVATESLLGHLADICDGAIIVDRQARVVWMNDRYPKRLGLADPALAIGQPVESIVPNSLMREVVETGRPIMLDIMDFGEESFVVMRLPLRDKSGAVIGGIGLMLLDNTMGLAPLVSRFNRLRVDYADAQRCLAEARRAKHTLSSIIAASDVCVALKQQARRAARTKAPVLIQGETGTGKELLAQAIHNASLRADKAFVAVNIAAIPETLLESEFFGVTPGAYTGADRKGRDGKFKLADGGTLFLDEIGDMSVALQAKLLRVLQEGEFEALGSNRLVPVDVRIVAATSRDLQAEVSAGRFRADLYYRLNVVTLPMPPLRERLSDLPLLCEHMIEALCQKLGLPLREISPEALQRLHRHNWPGNIRELQNVLERSLMMSDGDTLTLAEIDAAMLPAQASEPAAESVGQSLAEAIAEAEKAAIRNCLAACAGNKARAAVELGISRTSLYEKIALLGLG</sequence>
<dbReference type="Pfam" id="PF02954">
    <property type="entry name" value="HTH_8"/>
    <property type="match status" value="1"/>
</dbReference>
<dbReference type="SMART" id="SM00382">
    <property type="entry name" value="AAA"/>
    <property type="match status" value="1"/>
</dbReference>
<keyword evidence="5" id="KW-0804">Transcription</keyword>
<dbReference type="InterPro" id="IPR035965">
    <property type="entry name" value="PAS-like_dom_sf"/>
</dbReference>
<dbReference type="InterPro" id="IPR002078">
    <property type="entry name" value="Sigma_54_int"/>
</dbReference>
<dbReference type="AlphaFoldDB" id="A0A1A8XW69"/>
<dbReference type="InterPro" id="IPR025943">
    <property type="entry name" value="Sigma_54_int_dom_ATP-bd_2"/>
</dbReference>
<dbReference type="InterPro" id="IPR025662">
    <property type="entry name" value="Sigma_54_int_dom_ATP-bd_1"/>
</dbReference>
<dbReference type="Pfam" id="PF00158">
    <property type="entry name" value="Sigma54_activat"/>
    <property type="match status" value="1"/>
</dbReference>
<dbReference type="GO" id="GO:0006355">
    <property type="term" value="P:regulation of DNA-templated transcription"/>
    <property type="evidence" value="ECO:0007669"/>
    <property type="project" value="InterPro"/>
</dbReference>
<organism evidence="7 8">
    <name type="scientific">Candidatus Propionivibrio aalborgensis</name>
    <dbReference type="NCBI Taxonomy" id="1860101"/>
    <lineage>
        <taxon>Bacteria</taxon>
        <taxon>Pseudomonadati</taxon>
        <taxon>Pseudomonadota</taxon>
        <taxon>Betaproteobacteria</taxon>
        <taxon>Rhodocyclales</taxon>
        <taxon>Rhodocyclaceae</taxon>
        <taxon>Propionivibrio</taxon>
    </lineage>
</organism>
<dbReference type="Gene3D" id="1.10.10.60">
    <property type="entry name" value="Homeodomain-like"/>
    <property type="match status" value="1"/>
</dbReference>
<keyword evidence="1" id="KW-0547">Nucleotide-binding</keyword>
<dbReference type="InterPro" id="IPR003593">
    <property type="entry name" value="AAA+_ATPase"/>
</dbReference>
<evidence type="ECO:0000256" key="2">
    <source>
        <dbReference type="ARBA" id="ARBA00022840"/>
    </source>
</evidence>
<dbReference type="InterPro" id="IPR025944">
    <property type="entry name" value="Sigma_54_int_dom_CS"/>
</dbReference>
<keyword evidence="3" id="KW-0805">Transcription regulation</keyword>
<dbReference type="PROSITE" id="PS50045">
    <property type="entry name" value="SIGMA54_INTERACT_4"/>
    <property type="match status" value="1"/>
</dbReference>
<dbReference type="Gene3D" id="3.40.50.300">
    <property type="entry name" value="P-loop containing nucleotide triphosphate hydrolases"/>
    <property type="match status" value="1"/>
</dbReference>
<evidence type="ECO:0000313" key="8">
    <source>
        <dbReference type="Proteomes" id="UP000199600"/>
    </source>
</evidence>
<dbReference type="InterPro" id="IPR009057">
    <property type="entry name" value="Homeodomain-like_sf"/>
</dbReference>